<name>A0AAE9YNX3_9GAMM</name>
<evidence type="ECO:0000313" key="1">
    <source>
        <dbReference type="EMBL" id="WDD97798.1"/>
    </source>
</evidence>
<reference evidence="1 2" key="1">
    <citation type="journal article" date="2015" name="Genome Announc.">
        <title>Draft Genome Sequences of Marine Isolates of Thalassomonas viridans and Thalassomonas actiniarum.</title>
        <authorList>
            <person name="Olonade I."/>
            <person name="van Zyl L.J."/>
            <person name="Trindade M."/>
        </authorList>
    </citation>
    <scope>NUCLEOTIDE SEQUENCE [LARGE SCALE GENOMIC DNA]</scope>
    <source>
        <strain evidence="1 2">A5K-106</strain>
    </source>
</reference>
<accession>A0AAE9YNX3</accession>
<dbReference type="Proteomes" id="UP000032568">
    <property type="component" value="Chromosome"/>
</dbReference>
<proteinExistence type="predicted"/>
<organism evidence="1 2">
    <name type="scientific">Thalassomonas actiniarum</name>
    <dbReference type="NCBI Taxonomy" id="485447"/>
    <lineage>
        <taxon>Bacteria</taxon>
        <taxon>Pseudomonadati</taxon>
        <taxon>Pseudomonadota</taxon>
        <taxon>Gammaproteobacteria</taxon>
        <taxon>Alteromonadales</taxon>
        <taxon>Colwelliaceae</taxon>
        <taxon>Thalassomonas</taxon>
    </lineage>
</organism>
<dbReference type="EMBL" id="CP059735">
    <property type="protein sequence ID" value="WDD97798.1"/>
    <property type="molecule type" value="Genomic_DNA"/>
</dbReference>
<keyword evidence="2" id="KW-1185">Reference proteome</keyword>
<sequence>MAANFQYRMQIVRDCLYVVFTGKAGISDIKHSYQNLFEMADRHKITKVFKDCRELELACGSLELLQLMKQLKQELQRFKIARLVSMQGHRQMLIQQIAANKKLDMENFYCKKQAELWLH</sequence>
<gene>
    <name evidence="1" type="ORF">SG35_021215</name>
</gene>
<protein>
    <submittedName>
        <fullName evidence="1">Uncharacterized protein</fullName>
    </submittedName>
</protein>
<reference evidence="1 2" key="2">
    <citation type="journal article" date="2022" name="Mar. Drugs">
        <title>Bioassay-Guided Fractionation Leads to the Detection of Cholic Acid Generated by the Rare Thalassomonas sp.</title>
        <authorList>
            <person name="Pheiffer F."/>
            <person name="Schneider Y.K."/>
            <person name="Hansen E.H."/>
            <person name="Andersen J.H."/>
            <person name="Isaksson J."/>
            <person name="Busche T."/>
            <person name="R C."/>
            <person name="Kalinowski J."/>
            <person name="Zyl L.V."/>
            <person name="Trindade M."/>
        </authorList>
    </citation>
    <scope>NUCLEOTIDE SEQUENCE [LARGE SCALE GENOMIC DNA]</scope>
    <source>
        <strain evidence="1 2">A5K-106</strain>
    </source>
</reference>
<dbReference type="KEGG" id="tact:SG35_021215"/>
<evidence type="ECO:0000313" key="2">
    <source>
        <dbReference type="Proteomes" id="UP000032568"/>
    </source>
</evidence>
<dbReference type="AlphaFoldDB" id="A0AAE9YNX3"/>
<dbReference type="RefSeq" id="WP_044832130.1">
    <property type="nucleotide sequence ID" value="NZ_CP059735.1"/>
</dbReference>